<organism evidence="1">
    <name type="scientific">Spongospora subterranea</name>
    <dbReference type="NCBI Taxonomy" id="70186"/>
    <lineage>
        <taxon>Eukaryota</taxon>
        <taxon>Sar</taxon>
        <taxon>Rhizaria</taxon>
        <taxon>Endomyxa</taxon>
        <taxon>Phytomyxea</taxon>
        <taxon>Plasmodiophorida</taxon>
        <taxon>Plasmodiophoridae</taxon>
        <taxon>Spongospora</taxon>
    </lineage>
</organism>
<proteinExistence type="predicted"/>
<dbReference type="AlphaFoldDB" id="A0A0H5QUT5"/>
<feature type="non-terminal residue" evidence="1">
    <location>
        <position position="112"/>
    </location>
</feature>
<reference evidence="1" key="1">
    <citation type="submission" date="2015-04" db="EMBL/GenBank/DDBJ databases">
        <title>The genome sequence of the plant pathogenic Rhizarian Plasmodiophora brassicae reveals insights in its biotrophic life cycle and the origin of chitin synthesis.</title>
        <authorList>
            <person name="Schwelm A."/>
            <person name="Fogelqvist J."/>
            <person name="Knaust A."/>
            <person name="Julke S."/>
            <person name="Lilja T."/>
            <person name="Dhandapani V."/>
            <person name="Bonilla-Rosso G."/>
            <person name="Karlsson M."/>
            <person name="Shevchenko A."/>
            <person name="Choi S.R."/>
            <person name="Kim H.G."/>
            <person name="Park J.Y."/>
            <person name="Lim Y.P."/>
            <person name="Ludwig-Muller J."/>
            <person name="Dixelius C."/>
        </authorList>
    </citation>
    <scope>NUCLEOTIDE SEQUENCE</scope>
    <source>
        <tissue evidence="1">Potato root galls</tissue>
    </source>
</reference>
<sequence length="112" mass="12752">MHVTISCLRFAKICAAIRRVLYKRSGLPDIVLKPKLRLAATMLFKEISGSMFQHTKRQRGRQFTDPDDQLQIRHLPLKSSCLVLFGRHKHAQTEFSKPGFAVTPRANPNGQP</sequence>
<protein>
    <submittedName>
        <fullName evidence="1">Uncharacterized protein</fullName>
    </submittedName>
</protein>
<name>A0A0H5QUT5_9EUKA</name>
<dbReference type="EMBL" id="HACM01005316">
    <property type="protein sequence ID" value="CRZ05758.1"/>
    <property type="molecule type" value="Transcribed_RNA"/>
</dbReference>
<evidence type="ECO:0000313" key="1">
    <source>
        <dbReference type="EMBL" id="CRZ05758.1"/>
    </source>
</evidence>
<accession>A0A0H5QUT5</accession>